<name>A0A8J3QQV7_9ACTN</name>
<dbReference type="PANTHER" id="PTHR30024:SF42">
    <property type="entry name" value="ALIPHATIC SULFONATES-BINDING PROTEIN-RELATED"/>
    <property type="match status" value="1"/>
</dbReference>
<dbReference type="PANTHER" id="PTHR30024">
    <property type="entry name" value="ALIPHATIC SULFONATES-BINDING PROTEIN-RELATED"/>
    <property type="match status" value="1"/>
</dbReference>
<dbReference type="Gene3D" id="3.40.190.10">
    <property type="entry name" value="Periplasmic binding protein-like II"/>
    <property type="match status" value="2"/>
</dbReference>
<dbReference type="InterPro" id="IPR015168">
    <property type="entry name" value="SsuA/THI5"/>
</dbReference>
<protein>
    <submittedName>
        <fullName evidence="3">Sulfonate ABC transporter periplasmic sulfonate-binding protein SsuA</fullName>
    </submittedName>
</protein>
<evidence type="ECO:0000313" key="4">
    <source>
        <dbReference type="Proteomes" id="UP000642748"/>
    </source>
</evidence>
<dbReference type="AlphaFoldDB" id="A0A8J3QQV7"/>
<accession>A0A8J3QQV7</accession>
<evidence type="ECO:0000313" key="3">
    <source>
        <dbReference type="EMBL" id="GIH14899.1"/>
    </source>
</evidence>
<feature type="region of interest" description="Disordered" evidence="1">
    <location>
        <begin position="1"/>
        <end position="36"/>
    </location>
</feature>
<dbReference type="Proteomes" id="UP000642748">
    <property type="component" value="Unassembled WGS sequence"/>
</dbReference>
<evidence type="ECO:0000256" key="1">
    <source>
        <dbReference type="SAM" id="MobiDB-lite"/>
    </source>
</evidence>
<dbReference type="Pfam" id="PF09084">
    <property type="entry name" value="NMT1"/>
    <property type="match status" value="1"/>
</dbReference>
<proteinExistence type="predicted"/>
<gene>
    <name evidence="3" type="ORF">Raf01_30710</name>
</gene>
<dbReference type="SUPFAM" id="SSF53850">
    <property type="entry name" value="Periplasmic binding protein-like II"/>
    <property type="match status" value="1"/>
</dbReference>
<organism evidence="3 4">
    <name type="scientific">Rugosimonospora africana</name>
    <dbReference type="NCBI Taxonomy" id="556532"/>
    <lineage>
        <taxon>Bacteria</taxon>
        <taxon>Bacillati</taxon>
        <taxon>Actinomycetota</taxon>
        <taxon>Actinomycetes</taxon>
        <taxon>Micromonosporales</taxon>
        <taxon>Micromonosporaceae</taxon>
        <taxon>Rugosimonospora</taxon>
    </lineage>
</organism>
<dbReference type="EMBL" id="BONZ01000030">
    <property type="protein sequence ID" value="GIH14899.1"/>
    <property type="molecule type" value="Genomic_DNA"/>
</dbReference>
<comment type="caution">
    <text evidence="3">The sequence shown here is derived from an EMBL/GenBank/DDBJ whole genome shotgun (WGS) entry which is preliminary data.</text>
</comment>
<feature type="domain" description="SsuA/THI5-like" evidence="2">
    <location>
        <begin position="164"/>
        <end position="253"/>
    </location>
</feature>
<sequence length="391" mass="40728">MTTSPQPPALDAGRRTHRRAADRGGVGQATGRVRRTDRSRRSALACVAVLAVALSGLTACGSKDSGATLELSAALPDKVPGGTVIRIGDPSIQAIVQTSGLSRQLADAGVKVQWANISGGPQSIQAFRGNKLDCSSVADIPSLFAAWTGTSTRIIFQSVTVDPLEHPIYELGVAPGVTVTSLADLRGKKIAYSAGQAQGALVLRVLQKAGLTQKDVKLIDLTSTGDSYVTALGGKAVDVAPLGAANVKIYEGKYPGGTAIPTGIRDDASTLYCLTSSVKDEAKAAALKVYVAVRTKALLWQNQHPDEYAKAYLEDVQGLSAADAKTVNALDGTAGIPSTWDNAQTRLQETADLLAREQGHKKLDVSILVDRRFEKIEAAAAGSDVVTGDAS</sequence>
<keyword evidence="4" id="KW-1185">Reference proteome</keyword>
<dbReference type="RefSeq" id="WP_203918549.1">
    <property type="nucleotide sequence ID" value="NZ_BONZ01000030.1"/>
</dbReference>
<reference evidence="3" key="1">
    <citation type="submission" date="2021-01" db="EMBL/GenBank/DDBJ databases">
        <title>Whole genome shotgun sequence of Rugosimonospora africana NBRC 104875.</title>
        <authorList>
            <person name="Komaki H."/>
            <person name="Tamura T."/>
        </authorList>
    </citation>
    <scope>NUCLEOTIDE SEQUENCE</scope>
    <source>
        <strain evidence="3">NBRC 104875</strain>
    </source>
</reference>
<evidence type="ECO:0000259" key="2">
    <source>
        <dbReference type="Pfam" id="PF09084"/>
    </source>
</evidence>